<dbReference type="InterPro" id="IPR016181">
    <property type="entry name" value="Acyl_CoA_acyltransferase"/>
</dbReference>
<gene>
    <name evidence="4" type="ORF">GPAL_1771</name>
</gene>
<proteinExistence type="predicted"/>
<evidence type="ECO:0000313" key="4">
    <source>
        <dbReference type="EMBL" id="GAC28634.1"/>
    </source>
</evidence>
<evidence type="ECO:0000313" key="5">
    <source>
        <dbReference type="Proteomes" id="UP000006251"/>
    </source>
</evidence>
<keyword evidence="2" id="KW-0012">Acyltransferase</keyword>
<feature type="domain" description="N-acetyltransferase" evidence="3">
    <location>
        <begin position="13"/>
        <end position="159"/>
    </location>
</feature>
<name>K6Y772_9ALTE</name>
<evidence type="ECO:0000256" key="2">
    <source>
        <dbReference type="ARBA" id="ARBA00023315"/>
    </source>
</evidence>
<dbReference type="InterPro" id="IPR050680">
    <property type="entry name" value="YpeA/RimI_acetyltransf"/>
</dbReference>
<evidence type="ECO:0000259" key="3">
    <source>
        <dbReference type="PROSITE" id="PS51186"/>
    </source>
</evidence>
<keyword evidence="1 4" id="KW-0808">Transferase</keyword>
<comment type="caution">
    <text evidence="4">The sequence shown here is derived from an EMBL/GenBank/DDBJ whole genome shotgun (WGS) entry which is preliminary data.</text>
</comment>
<dbReference type="RefSeq" id="WP_006010937.1">
    <property type="nucleotide sequence ID" value="NZ_BAEQ01000028.1"/>
</dbReference>
<accession>K6Y772</accession>
<dbReference type="InterPro" id="IPR000182">
    <property type="entry name" value="GNAT_dom"/>
</dbReference>
<dbReference type="SUPFAM" id="SSF55729">
    <property type="entry name" value="Acyl-CoA N-acyltransferases (Nat)"/>
    <property type="match status" value="1"/>
</dbReference>
<protein>
    <submittedName>
        <fullName evidence="4">Acetyltransferase, GNAT family</fullName>
    </submittedName>
</protein>
<dbReference type="InterPro" id="IPR021770">
    <property type="entry name" value="DUF3335"/>
</dbReference>
<dbReference type="GO" id="GO:0016747">
    <property type="term" value="F:acyltransferase activity, transferring groups other than amino-acyl groups"/>
    <property type="evidence" value="ECO:0007669"/>
    <property type="project" value="InterPro"/>
</dbReference>
<dbReference type="STRING" id="1121922.GCA_000428905_01944"/>
<dbReference type="Proteomes" id="UP000006251">
    <property type="component" value="Unassembled WGS sequence"/>
</dbReference>
<keyword evidence="5" id="KW-1185">Reference proteome</keyword>
<dbReference type="AlphaFoldDB" id="K6Y772"/>
<dbReference type="PANTHER" id="PTHR43420">
    <property type="entry name" value="ACETYLTRANSFERASE"/>
    <property type="match status" value="1"/>
</dbReference>
<dbReference type="EMBL" id="BAEQ01000028">
    <property type="protein sequence ID" value="GAC28634.1"/>
    <property type="molecule type" value="Genomic_DNA"/>
</dbReference>
<sequence>MAANAEVVDLHDMQLRIAAIQDLDALERIELACFDNDRLSRRRMSYWIKADNGILVLAQKAAEVVGYGLVILRKGSRSARLYSLAVLPKARGYSIAPALLLKLEALALTEQRLFMRLEVAEDNLGAIKMYKKLGYRKFGIYRQYYETGADALRFQKAIQQTTMADNIGYYPWYKQTTEFTCGPSALMMAMKYLHKNTRFDQATEIDIWRHATTIFMTSGHGGCHPLGLALAARKRGFEVAVYSTQVNDLFVDGVRSEHKKSIMRIVEQDFIEKATEANVRVHKNEIQLSQIEKALAKGFAVICLISTYQFDGKKTPHWVAITHADDRCLYLHDPDGSEGFYNKTGTRLDGNSQSDAGESEDIDLDYQHLPILKEDFASLSVFGKSKLRTCLVIKSGKQKNESIREG</sequence>
<dbReference type="Pfam" id="PF00583">
    <property type="entry name" value="Acetyltransf_1"/>
    <property type="match status" value="1"/>
</dbReference>
<dbReference type="Gene3D" id="3.40.630.30">
    <property type="match status" value="1"/>
</dbReference>
<dbReference type="PROSITE" id="PS51186">
    <property type="entry name" value="GNAT"/>
    <property type="match status" value="1"/>
</dbReference>
<reference evidence="5" key="1">
    <citation type="journal article" date="2014" name="Environ. Microbiol.">
        <title>Comparative genomics of the marine bacterial genus Glaciecola reveals the high degree of genomic diversity and genomic characteristic for cold adaptation.</title>
        <authorList>
            <person name="Qin Q.L."/>
            <person name="Xie B.B."/>
            <person name="Yu Y."/>
            <person name="Shu Y.L."/>
            <person name="Rong J.C."/>
            <person name="Zhang Y.J."/>
            <person name="Zhao D.L."/>
            <person name="Chen X.L."/>
            <person name="Zhang X.Y."/>
            <person name="Chen B."/>
            <person name="Zhou B.C."/>
            <person name="Zhang Y.Z."/>
        </authorList>
    </citation>
    <scope>NUCLEOTIDE SEQUENCE [LARGE SCALE GENOMIC DNA]</scope>
    <source>
        <strain evidence="5">ACAM 615</strain>
    </source>
</reference>
<dbReference type="Pfam" id="PF11814">
    <property type="entry name" value="DUF3335"/>
    <property type="match status" value="1"/>
</dbReference>
<organism evidence="4 5">
    <name type="scientific">Brumicola pallidula DSM 14239 = ACAM 615</name>
    <dbReference type="NCBI Taxonomy" id="1121922"/>
    <lineage>
        <taxon>Bacteria</taxon>
        <taxon>Pseudomonadati</taxon>
        <taxon>Pseudomonadota</taxon>
        <taxon>Gammaproteobacteria</taxon>
        <taxon>Alteromonadales</taxon>
        <taxon>Alteromonadaceae</taxon>
        <taxon>Brumicola</taxon>
    </lineage>
</organism>
<evidence type="ECO:0000256" key="1">
    <source>
        <dbReference type="ARBA" id="ARBA00022679"/>
    </source>
</evidence>
<dbReference type="Gene3D" id="3.90.70.10">
    <property type="entry name" value="Cysteine proteinases"/>
    <property type="match status" value="1"/>
</dbReference>